<evidence type="ECO:0000256" key="1">
    <source>
        <dbReference type="SAM" id="Phobius"/>
    </source>
</evidence>
<comment type="caution">
    <text evidence="3">The sequence shown here is derived from an EMBL/GenBank/DDBJ whole genome shotgun (WGS) entry which is preliminary data.</text>
</comment>
<name>A0A934UQE8_9BURK</name>
<keyword evidence="1" id="KW-0472">Membrane</keyword>
<keyword evidence="3" id="KW-0378">Hydrolase</keyword>
<feature type="transmembrane region" description="Helical" evidence="1">
    <location>
        <begin position="62"/>
        <end position="82"/>
    </location>
</feature>
<evidence type="ECO:0000313" key="3">
    <source>
        <dbReference type="EMBL" id="MBK0391751.1"/>
    </source>
</evidence>
<feature type="transmembrane region" description="Helical" evidence="1">
    <location>
        <begin position="265"/>
        <end position="288"/>
    </location>
</feature>
<feature type="transmembrane region" description="Helical" evidence="1">
    <location>
        <begin position="29"/>
        <end position="50"/>
    </location>
</feature>
<proteinExistence type="predicted"/>
<evidence type="ECO:0000313" key="4">
    <source>
        <dbReference type="Proteomes" id="UP000617041"/>
    </source>
</evidence>
<dbReference type="PANTHER" id="PTHR39430">
    <property type="entry name" value="MEMBRANE-ASSOCIATED PROTEASE-RELATED"/>
    <property type="match status" value="1"/>
</dbReference>
<dbReference type="GO" id="GO:0008237">
    <property type="term" value="F:metallopeptidase activity"/>
    <property type="evidence" value="ECO:0007669"/>
    <property type="project" value="UniProtKB-KW"/>
</dbReference>
<keyword evidence="4" id="KW-1185">Reference proteome</keyword>
<dbReference type="GO" id="GO:0004175">
    <property type="term" value="F:endopeptidase activity"/>
    <property type="evidence" value="ECO:0007669"/>
    <property type="project" value="UniProtKB-ARBA"/>
</dbReference>
<dbReference type="EMBL" id="JAEDAO010000001">
    <property type="protein sequence ID" value="MBK0391751.1"/>
    <property type="molecule type" value="Genomic_DNA"/>
</dbReference>
<gene>
    <name evidence="3" type="ORF">I8E28_04040</name>
</gene>
<reference evidence="3" key="1">
    <citation type="submission" date="2020-12" db="EMBL/GenBank/DDBJ databases">
        <title>Ramlibacter sp. nov., isolated from a freshwater alga, Cryptomonas.</title>
        <authorList>
            <person name="Kim H.M."/>
            <person name="Jeon C.O."/>
        </authorList>
    </citation>
    <scope>NUCLEOTIDE SEQUENCE</scope>
    <source>
        <strain evidence="3">CrO1</strain>
    </source>
</reference>
<feature type="transmembrane region" description="Helical" evidence="1">
    <location>
        <begin position="136"/>
        <end position="157"/>
    </location>
</feature>
<evidence type="ECO:0000259" key="2">
    <source>
        <dbReference type="Pfam" id="PF02517"/>
    </source>
</evidence>
<sequence>MSTAALAFRTPADTPAWQRRFLYSPPARIVLTLLLIAALGFVLFMPLKVLGWVGPDAARAQGIVGALLLYVLPSIAAYLLAARWIERRRPRELLRGRDLPRDLAIGIACGAAYISACAGALWLAGAYRVVEVRTDIPFAGTLLVAGVGAAVFEEIVFRGVLFRIIEEGLGTAAALLASALLFGFVHITNPGATVWSSVAIAIEAGLLLGMAYQVTRSLPLCMGIHAAWNFTQGSVYGSPISGLPTKNSWLVPQFSGPDWLTGGSFGFEASVVAAAIGLAAAIALLVVAQRRGTLVPWRPNRAQPAYHGVEAPAA</sequence>
<dbReference type="Pfam" id="PF02517">
    <property type="entry name" value="Rce1-like"/>
    <property type="match status" value="1"/>
</dbReference>
<dbReference type="InterPro" id="IPR003675">
    <property type="entry name" value="Rce1/LyrA-like_dom"/>
</dbReference>
<keyword evidence="3" id="KW-0645">Protease</keyword>
<dbReference type="RefSeq" id="WP_200786551.1">
    <property type="nucleotide sequence ID" value="NZ_JAEDAO010000001.1"/>
</dbReference>
<feature type="transmembrane region" description="Helical" evidence="1">
    <location>
        <begin position="103"/>
        <end position="124"/>
    </location>
</feature>
<dbReference type="AlphaFoldDB" id="A0A934UQE8"/>
<keyword evidence="1" id="KW-0812">Transmembrane</keyword>
<protein>
    <submittedName>
        <fullName evidence="3">CPBP family intramembrane metalloprotease</fullName>
    </submittedName>
</protein>
<dbReference type="GO" id="GO:0080120">
    <property type="term" value="P:CAAX-box protein maturation"/>
    <property type="evidence" value="ECO:0007669"/>
    <property type="project" value="UniProtKB-ARBA"/>
</dbReference>
<keyword evidence="3" id="KW-0482">Metalloprotease</keyword>
<keyword evidence="1" id="KW-1133">Transmembrane helix</keyword>
<feature type="transmembrane region" description="Helical" evidence="1">
    <location>
        <begin position="169"/>
        <end position="188"/>
    </location>
</feature>
<organism evidence="3 4">
    <name type="scientific">Ramlibacter algicola</name>
    <dbReference type="NCBI Taxonomy" id="2795217"/>
    <lineage>
        <taxon>Bacteria</taxon>
        <taxon>Pseudomonadati</taxon>
        <taxon>Pseudomonadota</taxon>
        <taxon>Betaproteobacteria</taxon>
        <taxon>Burkholderiales</taxon>
        <taxon>Comamonadaceae</taxon>
        <taxon>Ramlibacter</taxon>
    </lineage>
</organism>
<accession>A0A934UQE8</accession>
<feature type="domain" description="CAAX prenyl protease 2/Lysostaphin resistance protein A-like" evidence="2">
    <location>
        <begin position="139"/>
        <end position="230"/>
    </location>
</feature>
<dbReference type="Proteomes" id="UP000617041">
    <property type="component" value="Unassembled WGS sequence"/>
</dbReference>
<dbReference type="PANTHER" id="PTHR39430:SF1">
    <property type="entry name" value="PROTEASE"/>
    <property type="match status" value="1"/>
</dbReference>